<organism evidence="2 4">
    <name type="scientific">Salegentibacter salarius</name>
    <dbReference type="NCBI Taxonomy" id="435906"/>
    <lineage>
        <taxon>Bacteria</taxon>
        <taxon>Pseudomonadati</taxon>
        <taxon>Bacteroidota</taxon>
        <taxon>Flavobacteriia</taxon>
        <taxon>Flavobacteriales</taxon>
        <taxon>Flavobacteriaceae</taxon>
        <taxon>Salegentibacter</taxon>
    </lineage>
</organism>
<dbReference type="EMBL" id="LKTR01000002">
    <property type="protein sequence ID" value="PKD22036.1"/>
    <property type="molecule type" value="Genomic_DNA"/>
</dbReference>
<evidence type="ECO:0000313" key="3">
    <source>
        <dbReference type="Proteomes" id="UP000176009"/>
    </source>
</evidence>
<dbReference type="EMBL" id="MJBR01000051">
    <property type="protein sequence ID" value="OEY71354.1"/>
    <property type="molecule type" value="Genomic_DNA"/>
</dbReference>
<evidence type="ECO:0000313" key="4">
    <source>
        <dbReference type="Proteomes" id="UP000232533"/>
    </source>
</evidence>
<dbReference type="AlphaFoldDB" id="A0A2N0U554"/>
<dbReference type="Proteomes" id="UP000232533">
    <property type="component" value="Unassembled WGS sequence"/>
</dbReference>
<reference evidence="2 4" key="1">
    <citation type="submission" date="2015-10" db="EMBL/GenBank/DDBJ databases">
        <title>Draft genome sequence of Salegentibacter salinarum KCTC 12975.</title>
        <authorList>
            <person name="Lin W."/>
            <person name="Zheng Q."/>
        </authorList>
    </citation>
    <scope>NUCLEOTIDE SEQUENCE [LARGE SCALE GENOMIC DNA]</scope>
    <source>
        <strain evidence="2 4">KCTC 12974</strain>
    </source>
</reference>
<dbReference type="Proteomes" id="UP000176009">
    <property type="component" value="Unassembled WGS sequence"/>
</dbReference>
<reference evidence="1 3" key="2">
    <citation type="submission" date="2016-09" db="EMBL/GenBank/DDBJ databases">
        <title>Genome Sequence of Salegentibacter salarius,Isolated from a Marine Solar Saltern of the Yellow Sea in South Korea.</title>
        <authorList>
            <person name="Zheng Q."/>
            <person name="Liu Y."/>
        </authorList>
    </citation>
    <scope>NUCLEOTIDE SEQUENCE [LARGE SCALE GENOMIC DNA]</scope>
    <source>
        <strain evidence="1 3">KCTC 12974</strain>
    </source>
</reference>
<keyword evidence="3" id="KW-1185">Reference proteome</keyword>
<sequence>MKRCKSDAGCKLNVIKAFGKICIKATNSEDHKGEKPPVISSFFDELMRDINKTSNTGDFQPHRFRITLSSKIKRC</sequence>
<evidence type="ECO:0000313" key="1">
    <source>
        <dbReference type="EMBL" id="OEY71354.1"/>
    </source>
</evidence>
<proteinExistence type="predicted"/>
<comment type="caution">
    <text evidence="2">The sequence shown here is derived from an EMBL/GenBank/DDBJ whole genome shotgun (WGS) entry which is preliminary data.</text>
</comment>
<evidence type="ECO:0000313" key="2">
    <source>
        <dbReference type="EMBL" id="PKD22036.1"/>
    </source>
</evidence>
<name>A0A2N0U554_9FLAO</name>
<gene>
    <name evidence="2" type="ORF">APR40_06610</name>
    <name evidence="1" type="ORF">BHS39_06615</name>
</gene>
<protein>
    <submittedName>
        <fullName evidence="2">Uncharacterized protein</fullName>
    </submittedName>
</protein>
<accession>A0A2N0U554</accession>